<dbReference type="OrthoDB" id="3070804at2759"/>
<protein>
    <submittedName>
        <fullName evidence="1">Uncharacterized protein</fullName>
    </submittedName>
</protein>
<dbReference type="EMBL" id="NHYE01004654">
    <property type="protein sequence ID" value="PPQ83122.1"/>
    <property type="molecule type" value="Genomic_DNA"/>
</dbReference>
<sequence>MFSEVIEAQRRSDDLTVYSRPVESLVRIAWPIRQGVPIVPKGVKNYLDGKGIFWECFCAIISEEARPCRIVVSRQDGDVLAFCHHLDDSLKCGFFMNLCSKLDSTTLFSEYGHVPSAKMGLQANLLPYVLAYRHQAQLHETAPFFDGYLGEFTSEHRGAKQLNSGLIYHGESKDTKIVRLYATAATIMASPSPRIVTVPPQKSRVRSNIPVEFCEQGGGLYQQRKRRKISHSMELYCGTHLDSISETPAAGHLTSFPKIADWSAQGQCLERLSRGEGLTHLEFESLVERCGTCGRYFLPQVLRSHIPKCSN</sequence>
<evidence type="ECO:0000313" key="1">
    <source>
        <dbReference type="EMBL" id="PPQ83122.1"/>
    </source>
</evidence>
<gene>
    <name evidence="1" type="ORF">CVT26_008865</name>
</gene>
<dbReference type="Proteomes" id="UP000284706">
    <property type="component" value="Unassembled WGS sequence"/>
</dbReference>
<dbReference type="AlphaFoldDB" id="A0A409WX99"/>
<keyword evidence="2" id="KW-1185">Reference proteome</keyword>
<evidence type="ECO:0000313" key="2">
    <source>
        <dbReference type="Proteomes" id="UP000284706"/>
    </source>
</evidence>
<name>A0A409WX99_9AGAR</name>
<reference evidence="1 2" key="1">
    <citation type="journal article" date="2018" name="Evol. Lett.">
        <title>Horizontal gene cluster transfer increased hallucinogenic mushroom diversity.</title>
        <authorList>
            <person name="Reynolds H.T."/>
            <person name="Vijayakumar V."/>
            <person name="Gluck-Thaler E."/>
            <person name="Korotkin H.B."/>
            <person name="Matheny P.B."/>
            <person name="Slot J.C."/>
        </authorList>
    </citation>
    <scope>NUCLEOTIDE SEQUENCE [LARGE SCALE GENOMIC DNA]</scope>
    <source>
        <strain evidence="1 2">SRW20</strain>
    </source>
</reference>
<comment type="caution">
    <text evidence="1">The sequence shown here is derived from an EMBL/GenBank/DDBJ whole genome shotgun (WGS) entry which is preliminary data.</text>
</comment>
<dbReference type="InParanoid" id="A0A409WX99"/>
<accession>A0A409WX99</accession>
<proteinExistence type="predicted"/>
<organism evidence="1 2">
    <name type="scientific">Gymnopilus dilepis</name>
    <dbReference type="NCBI Taxonomy" id="231916"/>
    <lineage>
        <taxon>Eukaryota</taxon>
        <taxon>Fungi</taxon>
        <taxon>Dikarya</taxon>
        <taxon>Basidiomycota</taxon>
        <taxon>Agaricomycotina</taxon>
        <taxon>Agaricomycetes</taxon>
        <taxon>Agaricomycetidae</taxon>
        <taxon>Agaricales</taxon>
        <taxon>Agaricineae</taxon>
        <taxon>Hymenogastraceae</taxon>
        <taxon>Gymnopilus</taxon>
    </lineage>
</organism>